<keyword evidence="1" id="KW-0472">Membrane</keyword>
<organism evidence="2 3">
    <name type="scientific">Aldrovandia affinis</name>
    <dbReference type="NCBI Taxonomy" id="143900"/>
    <lineage>
        <taxon>Eukaryota</taxon>
        <taxon>Metazoa</taxon>
        <taxon>Chordata</taxon>
        <taxon>Craniata</taxon>
        <taxon>Vertebrata</taxon>
        <taxon>Euteleostomi</taxon>
        <taxon>Actinopterygii</taxon>
        <taxon>Neopterygii</taxon>
        <taxon>Teleostei</taxon>
        <taxon>Notacanthiformes</taxon>
        <taxon>Halosauridae</taxon>
        <taxon>Aldrovandia</taxon>
    </lineage>
</organism>
<accession>A0AAD7SG54</accession>
<reference evidence="2" key="1">
    <citation type="journal article" date="2023" name="Science">
        <title>Genome structures resolve the early diversification of teleost fishes.</title>
        <authorList>
            <person name="Parey E."/>
            <person name="Louis A."/>
            <person name="Montfort J."/>
            <person name="Bouchez O."/>
            <person name="Roques C."/>
            <person name="Iampietro C."/>
            <person name="Lluch J."/>
            <person name="Castinel A."/>
            <person name="Donnadieu C."/>
            <person name="Desvignes T."/>
            <person name="Floi Bucao C."/>
            <person name="Jouanno E."/>
            <person name="Wen M."/>
            <person name="Mejri S."/>
            <person name="Dirks R."/>
            <person name="Jansen H."/>
            <person name="Henkel C."/>
            <person name="Chen W.J."/>
            <person name="Zahm M."/>
            <person name="Cabau C."/>
            <person name="Klopp C."/>
            <person name="Thompson A.W."/>
            <person name="Robinson-Rechavi M."/>
            <person name="Braasch I."/>
            <person name="Lecointre G."/>
            <person name="Bobe J."/>
            <person name="Postlethwait J.H."/>
            <person name="Berthelot C."/>
            <person name="Roest Crollius H."/>
            <person name="Guiguen Y."/>
        </authorList>
    </citation>
    <scope>NUCLEOTIDE SEQUENCE</scope>
    <source>
        <strain evidence="2">NC1722</strain>
    </source>
</reference>
<evidence type="ECO:0000256" key="1">
    <source>
        <dbReference type="SAM" id="Phobius"/>
    </source>
</evidence>
<evidence type="ECO:0000313" key="2">
    <source>
        <dbReference type="EMBL" id="KAJ8401845.1"/>
    </source>
</evidence>
<keyword evidence="3" id="KW-1185">Reference proteome</keyword>
<name>A0AAD7SG54_9TELE</name>
<gene>
    <name evidence="2" type="ORF">AAFF_G00374260</name>
</gene>
<keyword evidence="1" id="KW-1133">Transmembrane helix</keyword>
<evidence type="ECO:0000313" key="3">
    <source>
        <dbReference type="Proteomes" id="UP001221898"/>
    </source>
</evidence>
<dbReference type="AlphaFoldDB" id="A0AAD7SG54"/>
<feature type="transmembrane region" description="Helical" evidence="1">
    <location>
        <begin position="12"/>
        <end position="33"/>
    </location>
</feature>
<protein>
    <submittedName>
        <fullName evidence="2">Uncharacterized protein</fullName>
    </submittedName>
</protein>
<comment type="caution">
    <text evidence="2">The sequence shown here is derived from an EMBL/GenBank/DDBJ whole genome shotgun (WGS) entry which is preliminary data.</text>
</comment>
<sequence>MLKSIKMEKKIVNFASICASLINTAVLAVFSVGSGLELFLSHSGTLPLPSSVVGRGALLLPRPRVRSWGLSSSAYEVGCVSGFSPLTQRPAAGPKLLIPLRRCYRGLPPTPEGARRRFRKGL</sequence>
<dbReference type="Proteomes" id="UP001221898">
    <property type="component" value="Unassembled WGS sequence"/>
</dbReference>
<keyword evidence="1" id="KW-0812">Transmembrane</keyword>
<proteinExistence type="predicted"/>
<dbReference type="EMBL" id="JAINUG010000067">
    <property type="protein sequence ID" value="KAJ8401845.1"/>
    <property type="molecule type" value="Genomic_DNA"/>
</dbReference>